<evidence type="ECO:0000256" key="3">
    <source>
        <dbReference type="ARBA" id="ARBA00022741"/>
    </source>
</evidence>
<dbReference type="PANTHER" id="PTHR43272:SF83">
    <property type="entry name" value="ACYL-COA SYNTHETASE LONG-CHAIN, ISOFORM J"/>
    <property type="match status" value="1"/>
</dbReference>
<accession>H0EVS7</accession>
<dbReference type="GO" id="GO:0005811">
    <property type="term" value="C:lipid droplet"/>
    <property type="evidence" value="ECO:0007669"/>
    <property type="project" value="TreeGrafter"/>
</dbReference>
<dbReference type="PROSITE" id="PS00455">
    <property type="entry name" value="AMP_BINDING"/>
    <property type="match status" value="1"/>
</dbReference>
<comment type="catalytic activity">
    <reaction evidence="5">
        <text>a long-chain fatty acid + ATP + CoA = a long-chain fatty acyl-CoA + AMP + diphosphate</text>
        <dbReference type="Rhea" id="RHEA:15421"/>
        <dbReference type="ChEBI" id="CHEBI:30616"/>
        <dbReference type="ChEBI" id="CHEBI:33019"/>
        <dbReference type="ChEBI" id="CHEBI:57287"/>
        <dbReference type="ChEBI" id="CHEBI:57560"/>
        <dbReference type="ChEBI" id="CHEBI:83139"/>
        <dbReference type="ChEBI" id="CHEBI:456215"/>
        <dbReference type="EC" id="6.2.1.3"/>
    </reaction>
</comment>
<keyword evidence="4" id="KW-0067">ATP-binding</keyword>
<evidence type="ECO:0000313" key="7">
    <source>
        <dbReference type="EMBL" id="EHK97372.1"/>
    </source>
</evidence>
<evidence type="ECO:0000259" key="6">
    <source>
        <dbReference type="Pfam" id="PF00501"/>
    </source>
</evidence>
<reference evidence="7 8" key="1">
    <citation type="journal article" date="2012" name="Eukaryot. Cell">
        <title>Genome sequence of the fungus Glarea lozoyensis: the first genome sequence of a species from the Helotiaceae family.</title>
        <authorList>
            <person name="Youssar L."/>
            <person name="Gruening B.A."/>
            <person name="Erxleben A."/>
            <person name="Guenther S."/>
            <person name="Huettel W."/>
        </authorList>
    </citation>
    <scope>NUCLEOTIDE SEQUENCE [LARGE SCALE GENOMIC DNA]</scope>
    <source>
        <strain evidence="8">ATCC 74030 / MF5533</strain>
    </source>
</reference>
<dbReference type="Pfam" id="PF00501">
    <property type="entry name" value="AMP-binding"/>
    <property type="match status" value="1"/>
</dbReference>
<dbReference type="GO" id="GO:0005886">
    <property type="term" value="C:plasma membrane"/>
    <property type="evidence" value="ECO:0007669"/>
    <property type="project" value="TreeGrafter"/>
</dbReference>
<dbReference type="AlphaFoldDB" id="H0EVS7"/>
<evidence type="ECO:0000313" key="8">
    <source>
        <dbReference type="Proteomes" id="UP000005446"/>
    </source>
</evidence>
<dbReference type="PANTHER" id="PTHR43272">
    <property type="entry name" value="LONG-CHAIN-FATTY-ACID--COA LIGASE"/>
    <property type="match status" value="1"/>
</dbReference>
<dbReference type="GO" id="GO:0005524">
    <property type="term" value="F:ATP binding"/>
    <property type="evidence" value="ECO:0007669"/>
    <property type="project" value="UniProtKB-KW"/>
</dbReference>
<organism evidence="7 8">
    <name type="scientific">Glarea lozoyensis (strain ATCC 74030 / MF5533)</name>
    <dbReference type="NCBI Taxonomy" id="1104152"/>
    <lineage>
        <taxon>Eukaryota</taxon>
        <taxon>Fungi</taxon>
        <taxon>Dikarya</taxon>
        <taxon>Ascomycota</taxon>
        <taxon>Pezizomycotina</taxon>
        <taxon>Leotiomycetes</taxon>
        <taxon>Helotiales</taxon>
        <taxon>Helotiaceae</taxon>
        <taxon>Glarea</taxon>
    </lineage>
</organism>
<dbReference type="GO" id="GO:0004467">
    <property type="term" value="F:long-chain fatty acid-CoA ligase activity"/>
    <property type="evidence" value="ECO:0007669"/>
    <property type="project" value="UniProtKB-EC"/>
</dbReference>
<sequence>MSLKHITVQPKLVKKPPFSLEVPGVQKVEGETIPRRHPQAINGLIDTPSEDVRTIFDILKVSAAKYGNAKALGSRKLLKTHQEVKKVKKMVDGEEREVDKKWTYFELGPYDYLSFHDYERLALQLATSAHWLATSHAAASQSMPIVTAYDTLGEEGLKHSLVATGAKAIFLDPHLLVTLINPLKEAKEIKYVIWNSQNDVNQDNINKLQSAHPHLKIMSFEELRQLGEANPVEPVPPTPEDLCCIMYTSGSTGPPKGVPIKHKSVVASIAGVSVIVEPYLGPGDSLLTYLPLAHIFEYVFENAVLFWGGTMGYGNPKTLSDTSVKNCKGDIREFKPTVLIGVPAVWESIKKGIVAKVNAGSPIVQKLFWAGLWAKSNMMAYGLPGAGILDSIVFKKVKDATGGRLRICLNGGGPVSKDTQRFISMAITPMINGYGLTETTAMGAVMDPLAWTDTALGDIPGSVEIKLVDFADAGYFSTNKPHAQGEIWIRGTPVLEGYYQNEEETKAAITADGWFMTGDIGEFDSNGHLKIIDRKKNLVKTLNAEPALKKLAERIGVKGDGIEDLSRDRKMQDEVLKELQQAGRAGGLSGIEIVEGAILADEEWTPQNNMVTSAQKLNRKLILQTYQKDVDAAYSRAG</sequence>
<keyword evidence="3" id="KW-0547">Nucleotide-binding</keyword>
<protein>
    <submittedName>
        <fullName evidence="7">Putative Long-chain-fatty-acid--CoA ligase 1</fullName>
    </submittedName>
</protein>
<dbReference type="FunCoup" id="H0EVS7">
    <property type="interactions" value="533"/>
</dbReference>
<dbReference type="GO" id="GO:0005783">
    <property type="term" value="C:endoplasmic reticulum"/>
    <property type="evidence" value="ECO:0007669"/>
    <property type="project" value="TreeGrafter"/>
</dbReference>
<dbReference type="InterPro" id="IPR020845">
    <property type="entry name" value="AMP-binding_CS"/>
</dbReference>
<dbReference type="InParanoid" id="H0EVS7"/>
<gene>
    <name evidence="7" type="ORF">M7I_6882</name>
</gene>
<keyword evidence="8" id="KW-1185">Reference proteome</keyword>
<feature type="domain" description="AMP-dependent synthetase/ligase" evidence="6">
    <location>
        <begin position="119"/>
        <end position="499"/>
    </location>
</feature>
<dbReference type="GO" id="GO:0035336">
    <property type="term" value="P:long-chain fatty-acyl-CoA metabolic process"/>
    <property type="evidence" value="ECO:0007669"/>
    <property type="project" value="TreeGrafter"/>
</dbReference>
<dbReference type="EMBL" id="AGUE01000196">
    <property type="protein sequence ID" value="EHK97372.1"/>
    <property type="molecule type" value="Genomic_DNA"/>
</dbReference>
<dbReference type="Proteomes" id="UP000005446">
    <property type="component" value="Unassembled WGS sequence"/>
</dbReference>
<keyword evidence="2 7" id="KW-0436">Ligase</keyword>
<dbReference type="HOGENOM" id="CLU_000022_45_2_1"/>
<evidence type="ECO:0000256" key="4">
    <source>
        <dbReference type="ARBA" id="ARBA00022840"/>
    </source>
</evidence>
<proteinExistence type="inferred from homology"/>
<dbReference type="InterPro" id="IPR000873">
    <property type="entry name" value="AMP-dep_synth/lig_dom"/>
</dbReference>
<dbReference type="SUPFAM" id="SSF56801">
    <property type="entry name" value="Acetyl-CoA synthetase-like"/>
    <property type="match status" value="1"/>
</dbReference>
<evidence type="ECO:0000256" key="5">
    <source>
        <dbReference type="ARBA" id="ARBA00036813"/>
    </source>
</evidence>
<comment type="caution">
    <text evidence="7">The sequence shown here is derived from an EMBL/GenBank/DDBJ whole genome shotgun (WGS) entry which is preliminary data.</text>
</comment>
<dbReference type="Gene3D" id="3.40.50.12780">
    <property type="entry name" value="N-terminal domain of ligase-like"/>
    <property type="match status" value="1"/>
</dbReference>
<evidence type="ECO:0000256" key="2">
    <source>
        <dbReference type="ARBA" id="ARBA00022598"/>
    </source>
</evidence>
<dbReference type="OrthoDB" id="1700726at2759"/>
<name>H0EVS7_GLAL7</name>
<evidence type="ECO:0000256" key="1">
    <source>
        <dbReference type="ARBA" id="ARBA00006432"/>
    </source>
</evidence>
<comment type="similarity">
    <text evidence="1">Belongs to the ATP-dependent AMP-binding enzyme family.</text>
</comment>
<dbReference type="InterPro" id="IPR042099">
    <property type="entry name" value="ANL_N_sf"/>
</dbReference>